<organism evidence="3 4">
    <name type="scientific">Basidiobolus meristosporus CBS 931.73</name>
    <dbReference type="NCBI Taxonomy" id="1314790"/>
    <lineage>
        <taxon>Eukaryota</taxon>
        <taxon>Fungi</taxon>
        <taxon>Fungi incertae sedis</taxon>
        <taxon>Zoopagomycota</taxon>
        <taxon>Entomophthoromycotina</taxon>
        <taxon>Basidiobolomycetes</taxon>
        <taxon>Basidiobolales</taxon>
        <taxon>Basidiobolaceae</taxon>
        <taxon>Basidiobolus</taxon>
    </lineage>
</organism>
<dbReference type="InterPro" id="IPR037475">
    <property type="entry name" value="Sos7"/>
</dbReference>
<feature type="coiled-coil region" evidence="1">
    <location>
        <begin position="186"/>
        <end position="255"/>
    </location>
</feature>
<dbReference type="PANTHER" id="PTHR37329">
    <property type="entry name" value="KINETOCHORE PROTEIN SOS7"/>
    <property type="match status" value="1"/>
</dbReference>
<dbReference type="STRING" id="1314790.A0A1Y1XL41"/>
<keyword evidence="1" id="KW-0175">Coiled coil</keyword>
<dbReference type="GO" id="GO:0051315">
    <property type="term" value="P:attachment of mitotic spindle microtubules to kinetochore"/>
    <property type="evidence" value="ECO:0007669"/>
    <property type="project" value="TreeGrafter"/>
</dbReference>
<evidence type="ECO:0000256" key="1">
    <source>
        <dbReference type="SAM" id="Coils"/>
    </source>
</evidence>
<name>A0A1Y1XL41_9FUNG</name>
<accession>A0A1Y1XL41</accession>
<evidence type="ECO:0000259" key="2">
    <source>
        <dbReference type="Pfam" id="PF20882"/>
    </source>
</evidence>
<dbReference type="InterPro" id="IPR048781">
    <property type="entry name" value="Sos7_CC"/>
</dbReference>
<dbReference type="Pfam" id="PF20882">
    <property type="entry name" value="Sos7"/>
    <property type="match status" value="1"/>
</dbReference>
<evidence type="ECO:0000313" key="3">
    <source>
        <dbReference type="EMBL" id="ORX86480.1"/>
    </source>
</evidence>
<feature type="domain" description="Kinetochore protein Sos7 coiled-coil" evidence="2">
    <location>
        <begin position="81"/>
        <end position="148"/>
    </location>
</feature>
<keyword evidence="4" id="KW-1185">Reference proteome</keyword>
<proteinExistence type="predicted"/>
<evidence type="ECO:0000313" key="4">
    <source>
        <dbReference type="Proteomes" id="UP000193498"/>
    </source>
</evidence>
<dbReference type="GO" id="GO:0000776">
    <property type="term" value="C:kinetochore"/>
    <property type="evidence" value="ECO:0007669"/>
    <property type="project" value="InterPro"/>
</dbReference>
<gene>
    <name evidence="3" type="ORF">K493DRAFT_360135</name>
</gene>
<reference evidence="3 4" key="1">
    <citation type="submission" date="2016-07" db="EMBL/GenBank/DDBJ databases">
        <title>Pervasive Adenine N6-methylation of Active Genes in Fungi.</title>
        <authorList>
            <consortium name="DOE Joint Genome Institute"/>
            <person name="Mondo S.J."/>
            <person name="Dannebaum R.O."/>
            <person name="Kuo R.C."/>
            <person name="Labutti K."/>
            <person name="Haridas S."/>
            <person name="Kuo A."/>
            <person name="Salamov A."/>
            <person name="Ahrendt S.R."/>
            <person name="Lipzen A."/>
            <person name="Sullivan W."/>
            <person name="Andreopoulos W.B."/>
            <person name="Clum A."/>
            <person name="Lindquist E."/>
            <person name="Daum C."/>
            <person name="Ramamoorthy G.K."/>
            <person name="Gryganskyi A."/>
            <person name="Culley D."/>
            <person name="Magnuson J.K."/>
            <person name="James T.Y."/>
            <person name="O'Malley M.A."/>
            <person name="Stajich J.E."/>
            <person name="Spatafora J.W."/>
            <person name="Visel A."/>
            <person name="Grigoriev I.V."/>
        </authorList>
    </citation>
    <scope>NUCLEOTIDE SEQUENCE [LARGE SCALE GENOMIC DNA]</scope>
    <source>
        <strain evidence="3 4">CBS 931.73</strain>
    </source>
</reference>
<dbReference type="Proteomes" id="UP000193498">
    <property type="component" value="Unassembled WGS sequence"/>
</dbReference>
<dbReference type="GO" id="GO:0034501">
    <property type="term" value="P:protein localization to kinetochore"/>
    <property type="evidence" value="ECO:0007669"/>
    <property type="project" value="InterPro"/>
</dbReference>
<dbReference type="OrthoDB" id="18959at2759"/>
<dbReference type="PANTHER" id="PTHR37329:SF1">
    <property type="entry name" value="KINETOCHORE PROTEIN SOS7"/>
    <property type="match status" value="1"/>
</dbReference>
<sequence length="360" mass="41643">MSSAVPMEISEREPLKRLYEEFPTIQDDVSAFEGVKTQLSTEKFFFQELHEQFDKQAGQTSDLKAKLPAYYAAKAARLEKYFEELKDIYLDVETKEKFLKTVQKESHLLLDQSDLDRQEKKNAARGKSLNNAELVFSEVKSEIRDICANSIQDHEQTMRDVNALSNLVVETKEKEQKIADLTNPEKNEVKMDLEKSQRILDEQTQEFQDVYSSIEEKKINVNDLKWKIETLQQEVAQLQEQRQEAEKKVLAISSKAQNQDPRVEKLCKWYRYANNGYRELAGVESVEMASEAELVVRFKIPRFSNPALHIFIDPSTQTIEDASVVNWDGDITDIIDFAKKFDNLPFLIAQVRARILESSS</sequence>
<dbReference type="InParanoid" id="A0A1Y1XL41"/>
<dbReference type="AlphaFoldDB" id="A0A1Y1XL41"/>
<dbReference type="EMBL" id="MCFE01000569">
    <property type="protein sequence ID" value="ORX86480.1"/>
    <property type="molecule type" value="Genomic_DNA"/>
</dbReference>
<comment type="caution">
    <text evidence="3">The sequence shown here is derived from an EMBL/GenBank/DDBJ whole genome shotgun (WGS) entry which is preliminary data.</text>
</comment>
<protein>
    <recommendedName>
        <fullName evidence="2">Kinetochore protein Sos7 coiled-coil domain-containing protein</fullName>
    </recommendedName>
</protein>